<protein>
    <submittedName>
        <fullName evidence="4">Proline-rich region</fullName>
    </submittedName>
</protein>
<evidence type="ECO:0000313" key="4">
    <source>
        <dbReference type="EMBL" id="SPS06912.1"/>
    </source>
</evidence>
<dbReference type="EMBL" id="LS423452">
    <property type="protein sequence ID" value="SPS06912.1"/>
    <property type="molecule type" value="Genomic_DNA"/>
</dbReference>
<dbReference type="Pfam" id="PF13441">
    <property type="entry name" value="Gly-zipper_YMGG"/>
    <property type="match status" value="1"/>
</dbReference>
<feature type="compositionally biased region" description="Polar residues" evidence="1">
    <location>
        <begin position="197"/>
        <end position="206"/>
    </location>
</feature>
<name>A0A2X0R9X5_9PROT</name>
<proteinExistence type="predicted"/>
<sequence length="206" mass="20679">MNLKIVRFSTLLGLVLALGACTSIPTGPDVLVLPGTGKNFDQFRMDDMDCRQYASTQIGGGSAASSAADSGVKSAVVGTAIGAAAGALMGGHEGAAAGAGAGLIFGSVAGSSAGEYSGYSLQQRYDHAYQQCMYVKGHRVPVPGGFDYSRQTTVKDTKVSSSTASKPPQPSAAGATIPPPPPSGTPPPPPPDYYHLSPSSGGFSAP</sequence>
<dbReference type="PROSITE" id="PS51257">
    <property type="entry name" value="PROKAR_LIPOPROTEIN"/>
    <property type="match status" value="1"/>
</dbReference>
<evidence type="ECO:0000256" key="1">
    <source>
        <dbReference type="SAM" id="MobiDB-lite"/>
    </source>
</evidence>
<feature type="compositionally biased region" description="Pro residues" evidence="1">
    <location>
        <begin position="177"/>
        <end position="192"/>
    </location>
</feature>
<dbReference type="AlphaFoldDB" id="A0A2X0R9X5"/>
<feature type="chain" id="PRO_5016154728" evidence="2">
    <location>
        <begin position="21"/>
        <end position="206"/>
    </location>
</feature>
<reference evidence="4" key="1">
    <citation type="submission" date="2018-05" db="EMBL/GenBank/DDBJ databases">
        <authorList>
            <person name="Lanie J.A."/>
            <person name="Ng W.-L."/>
            <person name="Kazmierczak K.M."/>
            <person name="Andrzejewski T.M."/>
            <person name="Davidsen T.M."/>
            <person name="Wayne K.J."/>
            <person name="Tettelin H."/>
            <person name="Glass J.I."/>
            <person name="Rusch D."/>
            <person name="Podicherti R."/>
            <person name="Tsui H.-C.T."/>
            <person name="Winkler M.E."/>
        </authorList>
    </citation>
    <scope>NUCLEOTIDE SEQUENCE</scope>
    <source>
        <strain evidence="4">KNB</strain>
    </source>
</reference>
<feature type="domain" description="YMGG-like Gly-zipper" evidence="3">
    <location>
        <begin position="70"/>
        <end position="111"/>
    </location>
</feature>
<evidence type="ECO:0000256" key="2">
    <source>
        <dbReference type="SAM" id="SignalP"/>
    </source>
</evidence>
<organism evidence="4">
    <name type="scientific">Candidatus Nitrotoga fabula</name>
    <dbReference type="NCBI Taxonomy" id="2182327"/>
    <lineage>
        <taxon>Bacteria</taxon>
        <taxon>Pseudomonadati</taxon>
        <taxon>Pseudomonadota</taxon>
        <taxon>Betaproteobacteria</taxon>
        <taxon>Nitrosomonadales</taxon>
        <taxon>Gallionellaceae</taxon>
        <taxon>Candidatus Nitrotoga</taxon>
    </lineage>
</organism>
<evidence type="ECO:0000259" key="3">
    <source>
        <dbReference type="Pfam" id="PF13441"/>
    </source>
</evidence>
<accession>A0A2X0R9X5</accession>
<gene>
    <name evidence="4" type="ORF">NITFAB_2509</name>
</gene>
<feature type="region of interest" description="Disordered" evidence="1">
    <location>
        <begin position="146"/>
        <end position="206"/>
    </location>
</feature>
<feature type="compositionally biased region" description="Low complexity" evidence="1">
    <location>
        <begin position="159"/>
        <end position="176"/>
    </location>
</feature>
<feature type="signal peptide" evidence="2">
    <location>
        <begin position="1"/>
        <end position="20"/>
    </location>
</feature>
<keyword evidence="2" id="KW-0732">Signal</keyword>
<dbReference type="InterPro" id="IPR027367">
    <property type="entry name" value="Gly-zipper_YMGG"/>
</dbReference>